<feature type="signal peptide" evidence="1">
    <location>
        <begin position="1"/>
        <end position="18"/>
    </location>
</feature>
<organism evidence="3 4">
    <name type="scientific">Aquicoccus porphyridii</name>
    <dbReference type="NCBI Taxonomy" id="1852029"/>
    <lineage>
        <taxon>Bacteria</taxon>
        <taxon>Pseudomonadati</taxon>
        <taxon>Pseudomonadota</taxon>
        <taxon>Alphaproteobacteria</taxon>
        <taxon>Rhodobacterales</taxon>
        <taxon>Paracoccaceae</taxon>
        <taxon>Aquicoccus</taxon>
    </lineage>
</organism>
<accession>A0A5A9YYB2</accession>
<dbReference type="Pfam" id="PF04187">
    <property type="entry name" value="Cofac_haem_bdg"/>
    <property type="match status" value="1"/>
</dbReference>
<comment type="caution">
    <text evidence="3">The sequence shown here is derived from an EMBL/GenBank/DDBJ whole genome shotgun (WGS) entry which is preliminary data.</text>
</comment>
<gene>
    <name evidence="3" type="ORF">FLO80_19615</name>
</gene>
<evidence type="ECO:0000313" key="3">
    <source>
        <dbReference type="EMBL" id="KAA0909866.1"/>
    </source>
</evidence>
<protein>
    <submittedName>
        <fullName evidence="3">ChaN family lipoprotein</fullName>
    </submittedName>
</protein>
<dbReference type="SUPFAM" id="SSF159501">
    <property type="entry name" value="EreA/ChaN-like"/>
    <property type="match status" value="1"/>
</dbReference>
<evidence type="ECO:0000259" key="2">
    <source>
        <dbReference type="Pfam" id="PF04187"/>
    </source>
</evidence>
<reference evidence="3 4" key="1">
    <citation type="submission" date="2019-07" db="EMBL/GenBank/DDBJ databases">
        <title>Aquicoccus porphyridii gen. nov., sp. nov., isolated from a small marine red alga, Porphyridium marinum.</title>
        <authorList>
            <person name="Liu L."/>
        </authorList>
    </citation>
    <scope>NUCLEOTIDE SEQUENCE [LARGE SCALE GENOMIC DNA]</scope>
    <source>
        <strain evidence="3 4">L1 8-17</strain>
    </source>
</reference>
<dbReference type="EMBL" id="VINQ01000023">
    <property type="protein sequence ID" value="KAA0909866.1"/>
    <property type="molecule type" value="Genomic_DNA"/>
</dbReference>
<proteinExistence type="predicted"/>
<dbReference type="RefSeq" id="WP_111366865.1">
    <property type="nucleotide sequence ID" value="NZ_VINQ01000023.1"/>
</dbReference>
<feature type="chain" id="PRO_5022695964" evidence="1">
    <location>
        <begin position="19"/>
        <end position="264"/>
    </location>
</feature>
<dbReference type="CDD" id="cd14727">
    <property type="entry name" value="ChanN-like"/>
    <property type="match status" value="1"/>
</dbReference>
<feature type="domain" description="Haem-binding uptake Tiki superfamily ChaN" evidence="2">
    <location>
        <begin position="22"/>
        <end position="218"/>
    </location>
</feature>
<evidence type="ECO:0000256" key="1">
    <source>
        <dbReference type="SAM" id="SignalP"/>
    </source>
</evidence>
<dbReference type="Proteomes" id="UP000325291">
    <property type="component" value="Unassembled WGS sequence"/>
</dbReference>
<evidence type="ECO:0000313" key="4">
    <source>
        <dbReference type="Proteomes" id="UP000325291"/>
    </source>
</evidence>
<dbReference type="AlphaFoldDB" id="A0A5A9YYB2"/>
<keyword evidence="4" id="KW-1185">Reference proteome</keyword>
<keyword evidence="3" id="KW-0449">Lipoprotein</keyword>
<name>A0A5A9YYB2_9RHOB</name>
<keyword evidence="1" id="KW-0732">Signal</keyword>
<sequence>MRGLIIAVLAWAASVAQAGVPQEMRAADVVILGEVHDNAHAHTRQAELVAALQPKAIVFEMLSSEQAGRVTPDLRKDAGALAQALGWAATGWPDFAMYHPIFTAAPEARIFGAAVPRGAARKAMEAGVSAFFQGDAALYGLDQPLDADQQAARERFQFEVHCEALPEEMLPAMVDLQRLRDAELARQTLVALDETEGPVVVITGNGHARKDWGMPVYLGRAARGVAVFSLAIAEEGRVEGAFDVVEDVPVAEREDPCAAFGKQD</sequence>
<dbReference type="Gene3D" id="3.40.50.11550">
    <property type="match status" value="1"/>
</dbReference>
<dbReference type="InterPro" id="IPR007314">
    <property type="entry name" value="Cofac_haem-bd_dom"/>
</dbReference>